<dbReference type="GO" id="GO:0080120">
    <property type="term" value="P:CAAX-box protein maturation"/>
    <property type="evidence" value="ECO:0007669"/>
    <property type="project" value="UniProtKB-ARBA"/>
</dbReference>
<proteinExistence type="predicted"/>
<dbReference type="STRING" id="308853.SAMN05421752_11637"/>
<keyword evidence="4" id="KW-1185">Reference proteome</keyword>
<keyword evidence="3" id="KW-0645">Protease</keyword>
<feature type="transmembrane region" description="Helical" evidence="1">
    <location>
        <begin position="151"/>
        <end position="169"/>
    </location>
</feature>
<dbReference type="OrthoDB" id="307160at2157"/>
<feature type="transmembrane region" description="Helical" evidence="1">
    <location>
        <begin position="175"/>
        <end position="195"/>
    </location>
</feature>
<feature type="transmembrane region" description="Helical" evidence="1">
    <location>
        <begin position="119"/>
        <end position="139"/>
    </location>
</feature>
<keyword evidence="1" id="KW-0812">Transmembrane</keyword>
<reference evidence="4" key="1">
    <citation type="submission" date="2017-01" db="EMBL/GenBank/DDBJ databases">
        <authorList>
            <person name="Varghese N."/>
            <person name="Submissions S."/>
        </authorList>
    </citation>
    <scope>NUCLEOTIDE SEQUENCE [LARGE SCALE GENOMIC DNA]</scope>
    <source>
        <strain evidence="4">type strain: HArc-</strain>
    </source>
</reference>
<dbReference type="RefSeq" id="WP_076610531.1">
    <property type="nucleotide sequence ID" value="NZ_FTNR01000016.1"/>
</dbReference>
<dbReference type="InterPro" id="IPR003675">
    <property type="entry name" value="Rce1/LyrA-like_dom"/>
</dbReference>
<keyword evidence="1" id="KW-1133">Transmembrane helix</keyword>
<dbReference type="EMBL" id="FTNR01000016">
    <property type="protein sequence ID" value="SIS16774.1"/>
    <property type="molecule type" value="Genomic_DNA"/>
</dbReference>
<protein>
    <submittedName>
        <fullName evidence="3">CAAX protease self-immunity</fullName>
    </submittedName>
</protein>
<evidence type="ECO:0000259" key="2">
    <source>
        <dbReference type="Pfam" id="PF02517"/>
    </source>
</evidence>
<keyword evidence="3" id="KW-0378">Hydrolase</keyword>
<organism evidence="3 4">
    <name type="scientific">Natronorubrum thiooxidans</name>
    <dbReference type="NCBI Taxonomy" id="308853"/>
    <lineage>
        <taxon>Archaea</taxon>
        <taxon>Methanobacteriati</taxon>
        <taxon>Methanobacteriota</taxon>
        <taxon>Stenosarchaea group</taxon>
        <taxon>Halobacteria</taxon>
        <taxon>Halobacteriales</taxon>
        <taxon>Natrialbaceae</taxon>
        <taxon>Natronorubrum</taxon>
    </lineage>
</organism>
<dbReference type="Pfam" id="PF02517">
    <property type="entry name" value="Rce1-like"/>
    <property type="match status" value="1"/>
</dbReference>
<feature type="transmembrane region" description="Helical" evidence="1">
    <location>
        <begin position="20"/>
        <end position="40"/>
    </location>
</feature>
<evidence type="ECO:0000256" key="1">
    <source>
        <dbReference type="SAM" id="Phobius"/>
    </source>
</evidence>
<dbReference type="GO" id="GO:0004175">
    <property type="term" value="F:endopeptidase activity"/>
    <property type="evidence" value="ECO:0007669"/>
    <property type="project" value="UniProtKB-ARBA"/>
</dbReference>
<evidence type="ECO:0000313" key="3">
    <source>
        <dbReference type="EMBL" id="SIS16774.1"/>
    </source>
</evidence>
<feature type="transmembrane region" description="Helical" evidence="1">
    <location>
        <begin position="46"/>
        <end position="65"/>
    </location>
</feature>
<feature type="domain" description="CAAX prenyl protease 2/Lysostaphin resistance protein A-like" evidence="2">
    <location>
        <begin position="126"/>
        <end position="212"/>
    </location>
</feature>
<feature type="transmembrane region" description="Helical" evidence="1">
    <location>
        <begin position="202"/>
        <end position="222"/>
    </location>
</feature>
<gene>
    <name evidence="3" type="ORF">SAMN05421752_11637</name>
</gene>
<name>A0A1N7GW32_9EURY</name>
<evidence type="ECO:0000313" key="4">
    <source>
        <dbReference type="Proteomes" id="UP000185936"/>
    </source>
</evidence>
<dbReference type="AlphaFoldDB" id="A0A1N7GW32"/>
<dbReference type="Proteomes" id="UP000185936">
    <property type="component" value="Unassembled WGS sequence"/>
</dbReference>
<keyword evidence="1" id="KW-0472">Membrane</keyword>
<dbReference type="GO" id="GO:0006508">
    <property type="term" value="P:proteolysis"/>
    <property type="evidence" value="ECO:0007669"/>
    <property type="project" value="UniProtKB-KW"/>
</dbReference>
<accession>A0A1N7GW32</accession>
<sequence length="223" mass="23305">MVENVRRSVSALSSLPALTVSNLALAFLGLPLFVLALGVFDADIPSVVSIGIQWALAGIVVGIALRGEGLSLADLGFRRPAWIDLGYIVGTSVVILLIYTMTDPLVTALGFSVKEASAAGASVGIGVALARAVTTGVVEEILYRGYPIERLLAYTDSSLVAGGITWGVFTAAHALNWPLGNLLQTALVAAVLTLVYLSRRTLVPVVGAHVLVWVFSVLGQFYG</sequence>
<feature type="transmembrane region" description="Helical" evidence="1">
    <location>
        <begin position="81"/>
        <end position="99"/>
    </location>
</feature>